<dbReference type="OrthoDB" id="6626802at2"/>
<dbReference type="Proteomes" id="UP000030351">
    <property type="component" value="Unassembled WGS sequence"/>
</dbReference>
<name>A0A0A3ZDR0_9GAMM</name>
<accession>A0A0A3ZDR0</accession>
<keyword evidence="2" id="KW-1185">Reference proteome</keyword>
<dbReference type="RefSeq" id="WP_034887561.1">
    <property type="nucleotide sequence ID" value="NZ_JRUQ01000006.1"/>
</dbReference>
<protein>
    <recommendedName>
        <fullName evidence="3">Phage capsid protein</fullName>
    </recommendedName>
</protein>
<dbReference type="AlphaFoldDB" id="A0A0A3ZDR0"/>
<evidence type="ECO:0000313" key="2">
    <source>
        <dbReference type="Proteomes" id="UP000030351"/>
    </source>
</evidence>
<comment type="caution">
    <text evidence="1">The sequence shown here is derived from an EMBL/GenBank/DDBJ whole genome shotgun (WGS) entry which is preliminary data.</text>
</comment>
<proteinExistence type="predicted"/>
<sequence>MPITSLDSFQNADLTSTFVDVFKPKNLLLQELNFFSSVPSASRFATVDYYVDESTDVLLQADNQRFGTDTNTVNLRKTSTVSLEVPFTENTVTLGPKDWQDLREFGGILEKSLEHVVAEALELQAEARDQWVEHKLTQALVSATQTAEDTANPNINYQSMFGSDYQVSALDLAAATDVPLWITKTQAAVRRKASGLPVDKIFVFCAPEAYYAVLSHQSIKDMMKYTVDPFNSNNFLTNFATYGGLDTVQAFTFNNMVFVLVEDRFYGMLGEDEMLIAPRFVDGPRNPLKKIYTRASRDGVIAQQGAQESYAYSYLTERRHISLYTETSALAVNMLPSLYTKVTATV</sequence>
<reference evidence="1 2" key="1">
    <citation type="submission" date="2014-10" db="EMBL/GenBank/DDBJ databases">
        <title>Genome sequence of Erwinia typographi M043b.</title>
        <authorList>
            <person name="Chan K.-G."/>
            <person name="Tan W.-S."/>
        </authorList>
    </citation>
    <scope>NUCLEOTIDE SEQUENCE [LARGE SCALE GENOMIC DNA]</scope>
    <source>
        <strain evidence="1 2">M043b</strain>
    </source>
</reference>
<dbReference type="Pfam" id="PF03864">
    <property type="entry name" value="Phage_cap_E"/>
    <property type="match status" value="1"/>
</dbReference>
<dbReference type="InterPro" id="IPR005564">
    <property type="entry name" value="Major_capsid_GpE"/>
</dbReference>
<dbReference type="STRING" id="371042.NG99_01270"/>
<evidence type="ECO:0008006" key="3">
    <source>
        <dbReference type="Google" id="ProtNLM"/>
    </source>
</evidence>
<dbReference type="eggNOG" id="ENOG50336DI">
    <property type="taxonomic scope" value="Bacteria"/>
</dbReference>
<evidence type="ECO:0000313" key="1">
    <source>
        <dbReference type="EMBL" id="KGT95801.1"/>
    </source>
</evidence>
<organism evidence="1 2">
    <name type="scientific">Erwinia typographi</name>
    <dbReference type="NCBI Taxonomy" id="371042"/>
    <lineage>
        <taxon>Bacteria</taxon>
        <taxon>Pseudomonadati</taxon>
        <taxon>Pseudomonadota</taxon>
        <taxon>Gammaproteobacteria</taxon>
        <taxon>Enterobacterales</taxon>
        <taxon>Erwiniaceae</taxon>
        <taxon>Erwinia</taxon>
    </lineage>
</organism>
<dbReference type="EMBL" id="JRUQ01000006">
    <property type="protein sequence ID" value="KGT95801.1"/>
    <property type="molecule type" value="Genomic_DNA"/>
</dbReference>
<gene>
    <name evidence="1" type="ORF">NG99_01270</name>
</gene>